<name>A0ACB8YZ30_CICIN</name>
<gene>
    <name evidence="1" type="ORF">L2E82_48638</name>
</gene>
<comment type="caution">
    <text evidence="1">The sequence shown here is derived from an EMBL/GenBank/DDBJ whole genome shotgun (WGS) entry which is preliminary data.</text>
</comment>
<evidence type="ECO:0000313" key="1">
    <source>
        <dbReference type="EMBL" id="KAI3690552.1"/>
    </source>
</evidence>
<protein>
    <submittedName>
        <fullName evidence="1">Uncharacterized protein</fullName>
    </submittedName>
</protein>
<reference evidence="2" key="1">
    <citation type="journal article" date="2022" name="Mol. Ecol. Resour.">
        <title>The genomes of chicory, endive, great burdock and yacon provide insights into Asteraceae palaeo-polyploidization history and plant inulin production.</title>
        <authorList>
            <person name="Fan W."/>
            <person name="Wang S."/>
            <person name="Wang H."/>
            <person name="Wang A."/>
            <person name="Jiang F."/>
            <person name="Liu H."/>
            <person name="Zhao H."/>
            <person name="Xu D."/>
            <person name="Zhang Y."/>
        </authorList>
    </citation>
    <scope>NUCLEOTIDE SEQUENCE [LARGE SCALE GENOMIC DNA]</scope>
    <source>
        <strain evidence="2">cv. Punajuju</strain>
    </source>
</reference>
<dbReference type="EMBL" id="CM042017">
    <property type="protein sequence ID" value="KAI3690552.1"/>
    <property type="molecule type" value="Genomic_DNA"/>
</dbReference>
<keyword evidence="2" id="KW-1185">Reference proteome</keyword>
<accession>A0ACB8YZ30</accession>
<proteinExistence type="predicted"/>
<reference evidence="1 2" key="2">
    <citation type="journal article" date="2022" name="Mol. Ecol. Resour.">
        <title>The genomes of chicory, endive, great burdock and yacon provide insights into Asteraceae paleo-polyploidization history and plant inulin production.</title>
        <authorList>
            <person name="Fan W."/>
            <person name="Wang S."/>
            <person name="Wang H."/>
            <person name="Wang A."/>
            <person name="Jiang F."/>
            <person name="Liu H."/>
            <person name="Zhao H."/>
            <person name="Xu D."/>
            <person name="Zhang Y."/>
        </authorList>
    </citation>
    <scope>NUCLEOTIDE SEQUENCE [LARGE SCALE GENOMIC DNA]</scope>
    <source>
        <strain evidence="2">cv. Punajuju</strain>
        <tissue evidence="1">Leaves</tissue>
    </source>
</reference>
<dbReference type="Proteomes" id="UP001055811">
    <property type="component" value="Linkage Group LG09"/>
</dbReference>
<organism evidence="1 2">
    <name type="scientific">Cichorium intybus</name>
    <name type="common">Chicory</name>
    <dbReference type="NCBI Taxonomy" id="13427"/>
    <lineage>
        <taxon>Eukaryota</taxon>
        <taxon>Viridiplantae</taxon>
        <taxon>Streptophyta</taxon>
        <taxon>Embryophyta</taxon>
        <taxon>Tracheophyta</taxon>
        <taxon>Spermatophyta</taxon>
        <taxon>Magnoliopsida</taxon>
        <taxon>eudicotyledons</taxon>
        <taxon>Gunneridae</taxon>
        <taxon>Pentapetalae</taxon>
        <taxon>asterids</taxon>
        <taxon>campanulids</taxon>
        <taxon>Asterales</taxon>
        <taxon>Asteraceae</taxon>
        <taxon>Cichorioideae</taxon>
        <taxon>Cichorieae</taxon>
        <taxon>Cichoriinae</taxon>
        <taxon>Cichorium</taxon>
    </lineage>
</organism>
<sequence length="94" mass="10619">MYSETSHPIVGILWEASRKHANQSRSPEIDEIDVTELQIDITELESLFCKRKDRALQDSQNPIPEGLRMILEHLASDFALSLSSLSLLFFSSAT</sequence>
<evidence type="ECO:0000313" key="2">
    <source>
        <dbReference type="Proteomes" id="UP001055811"/>
    </source>
</evidence>